<comment type="caution">
    <text evidence="7">The sequence shown here is derived from an EMBL/GenBank/DDBJ whole genome shotgun (WGS) entry which is preliminary data.</text>
</comment>
<evidence type="ECO:0000256" key="5">
    <source>
        <dbReference type="ARBA" id="ARBA00023136"/>
    </source>
</evidence>
<evidence type="ECO:0000256" key="2">
    <source>
        <dbReference type="ARBA" id="ARBA00022475"/>
    </source>
</evidence>
<keyword evidence="6" id="KW-1133">Transmembrane helix</keyword>
<sequence>RARTRIVAGVAILAVAGAVWSVRHFTATMQALQGDTRRFGMVYTLAAVLLLSQIVLCHLERPYRITRRRSRQLHRLSVVALVPAYNEDEALLARCLMSLASQTRRPDRIVVVDDGSKIDYARVKTWALAEAERTGMSLTWVRTSNQGKRHAHGEAIRRTPEADIYLTVDSDAILDPHAIEEGLKPFSRSDVTAVAGIVLAANNRATLLARFTDLWYVTSQLVDRSSLSAMGAVLVNSGPLAFYRAPIVRANLASYLGETIAGRGVAFSDDSMLTLFARLEGRTVQQPTSFVFTAMPERVGHHIRQYVRWMRGSTIRSLWRFRYLPLGSYAYWAHFARWAQMLVATVLFFALFVVQPIVDHRFAAGLLFITMLIGYAQGLRYLTVRRADESLPSQLVTWSLAPVAAMWAFFVLRPVR</sequence>
<dbReference type="InterPro" id="IPR029044">
    <property type="entry name" value="Nucleotide-diphossugar_trans"/>
</dbReference>
<keyword evidence="4 7" id="KW-0808">Transferase</keyword>
<evidence type="ECO:0000256" key="6">
    <source>
        <dbReference type="SAM" id="Phobius"/>
    </source>
</evidence>
<dbReference type="GO" id="GO:0016757">
    <property type="term" value="F:glycosyltransferase activity"/>
    <property type="evidence" value="ECO:0007669"/>
    <property type="project" value="UniProtKB-KW"/>
</dbReference>
<dbReference type="PANTHER" id="PTHR22913">
    <property type="entry name" value="HYALURONAN SYNTHASE"/>
    <property type="match status" value="1"/>
</dbReference>
<comment type="subcellular location">
    <subcellularLocation>
        <location evidence="1">Cell membrane</location>
    </subcellularLocation>
</comment>
<evidence type="ECO:0000256" key="4">
    <source>
        <dbReference type="ARBA" id="ARBA00022679"/>
    </source>
</evidence>
<feature type="transmembrane region" description="Helical" evidence="6">
    <location>
        <begin position="338"/>
        <end position="358"/>
    </location>
</feature>
<dbReference type="Proteomes" id="UP001597083">
    <property type="component" value="Unassembled WGS sequence"/>
</dbReference>
<proteinExistence type="predicted"/>
<keyword evidence="2" id="KW-1003">Cell membrane</keyword>
<dbReference type="Gene3D" id="3.90.550.10">
    <property type="entry name" value="Spore Coat Polysaccharide Biosynthesis Protein SpsA, Chain A"/>
    <property type="match status" value="1"/>
</dbReference>
<gene>
    <name evidence="7" type="ORF">ACFQ07_25675</name>
</gene>
<keyword evidence="6" id="KW-0812">Transmembrane</keyword>
<evidence type="ECO:0000256" key="3">
    <source>
        <dbReference type="ARBA" id="ARBA00022676"/>
    </source>
</evidence>
<dbReference type="CDD" id="cd06423">
    <property type="entry name" value="CESA_like"/>
    <property type="match status" value="1"/>
</dbReference>
<keyword evidence="3 7" id="KW-0328">Glycosyltransferase</keyword>
<dbReference type="Pfam" id="PF13641">
    <property type="entry name" value="Glyco_tranf_2_3"/>
    <property type="match status" value="1"/>
</dbReference>
<keyword evidence="8" id="KW-1185">Reference proteome</keyword>
<evidence type="ECO:0000256" key="1">
    <source>
        <dbReference type="ARBA" id="ARBA00004236"/>
    </source>
</evidence>
<dbReference type="EC" id="2.4.-.-" evidence="7"/>
<reference evidence="8" key="1">
    <citation type="journal article" date="2019" name="Int. J. Syst. Evol. Microbiol.">
        <title>The Global Catalogue of Microorganisms (GCM) 10K type strain sequencing project: providing services to taxonomists for standard genome sequencing and annotation.</title>
        <authorList>
            <consortium name="The Broad Institute Genomics Platform"/>
            <consortium name="The Broad Institute Genome Sequencing Center for Infectious Disease"/>
            <person name="Wu L."/>
            <person name="Ma J."/>
        </authorList>
    </citation>
    <scope>NUCLEOTIDE SEQUENCE [LARGE SCALE GENOMIC DNA]</scope>
    <source>
        <strain evidence="8">JCM 31696</strain>
    </source>
</reference>
<protein>
    <submittedName>
        <fullName evidence="7">Glycosyltransferase</fullName>
        <ecNumber evidence="7">2.4.-.-</ecNumber>
    </submittedName>
</protein>
<evidence type="ECO:0000313" key="7">
    <source>
        <dbReference type="EMBL" id="MFD0855657.1"/>
    </source>
</evidence>
<organism evidence="7 8">
    <name type="scientific">Actinomadura adrarensis</name>
    <dbReference type="NCBI Taxonomy" id="1819600"/>
    <lineage>
        <taxon>Bacteria</taxon>
        <taxon>Bacillati</taxon>
        <taxon>Actinomycetota</taxon>
        <taxon>Actinomycetes</taxon>
        <taxon>Streptosporangiales</taxon>
        <taxon>Thermomonosporaceae</taxon>
        <taxon>Actinomadura</taxon>
    </lineage>
</organism>
<accession>A0ABW3CNY7</accession>
<feature type="non-terminal residue" evidence="7">
    <location>
        <position position="416"/>
    </location>
</feature>
<evidence type="ECO:0000313" key="8">
    <source>
        <dbReference type="Proteomes" id="UP001597083"/>
    </source>
</evidence>
<dbReference type="EMBL" id="JBHTIR010003713">
    <property type="protein sequence ID" value="MFD0855657.1"/>
    <property type="molecule type" value="Genomic_DNA"/>
</dbReference>
<feature type="non-terminal residue" evidence="7">
    <location>
        <position position="1"/>
    </location>
</feature>
<name>A0ABW3CNY7_9ACTN</name>
<feature type="transmembrane region" description="Helical" evidence="6">
    <location>
        <begin position="40"/>
        <end position="59"/>
    </location>
</feature>
<keyword evidence="5 6" id="KW-0472">Membrane</keyword>
<feature type="transmembrane region" description="Helical" evidence="6">
    <location>
        <begin position="395"/>
        <end position="412"/>
    </location>
</feature>
<feature type="transmembrane region" description="Helical" evidence="6">
    <location>
        <begin position="364"/>
        <end position="383"/>
    </location>
</feature>
<dbReference type="PANTHER" id="PTHR22913:SF12">
    <property type="entry name" value="MANNURONAN SYNTHASE"/>
    <property type="match status" value="1"/>
</dbReference>
<dbReference type="SUPFAM" id="SSF53448">
    <property type="entry name" value="Nucleotide-diphospho-sugar transferases"/>
    <property type="match status" value="1"/>
</dbReference>